<dbReference type="AlphaFoldDB" id="A0AAN8K875"/>
<dbReference type="PROSITE" id="PS50002">
    <property type="entry name" value="SH3"/>
    <property type="match status" value="1"/>
</dbReference>
<gene>
    <name evidence="7" type="ORF">SNE40_003598</name>
</gene>
<dbReference type="GO" id="GO:0032587">
    <property type="term" value="C:ruffle membrane"/>
    <property type="evidence" value="ECO:0007669"/>
    <property type="project" value="TreeGrafter"/>
</dbReference>
<keyword evidence="3 4" id="KW-0728">SH3 domain</keyword>
<evidence type="ECO:0000259" key="6">
    <source>
        <dbReference type="PROSITE" id="PS50002"/>
    </source>
</evidence>
<reference evidence="7 8" key="1">
    <citation type="submission" date="2024-01" db="EMBL/GenBank/DDBJ databases">
        <title>The genome of the rayed Mediterranean limpet Patella caerulea (Linnaeus, 1758).</title>
        <authorList>
            <person name="Anh-Thu Weber A."/>
            <person name="Halstead-Nussloch G."/>
        </authorList>
    </citation>
    <scope>NUCLEOTIDE SEQUENCE [LARGE SCALE GENOMIC DNA]</scope>
    <source>
        <strain evidence="7">AATW-2023a</strain>
        <tissue evidence="7">Whole specimen</tissue>
    </source>
</reference>
<organism evidence="7 8">
    <name type="scientific">Patella caerulea</name>
    <name type="common">Rayed Mediterranean limpet</name>
    <dbReference type="NCBI Taxonomy" id="87958"/>
    <lineage>
        <taxon>Eukaryota</taxon>
        <taxon>Metazoa</taxon>
        <taxon>Spiralia</taxon>
        <taxon>Lophotrochozoa</taxon>
        <taxon>Mollusca</taxon>
        <taxon>Gastropoda</taxon>
        <taxon>Patellogastropoda</taxon>
        <taxon>Patelloidea</taxon>
        <taxon>Patellidae</taxon>
        <taxon>Patella</taxon>
    </lineage>
</organism>
<dbReference type="GO" id="GO:1900027">
    <property type="term" value="P:regulation of ruffle assembly"/>
    <property type="evidence" value="ECO:0007669"/>
    <property type="project" value="TreeGrafter"/>
</dbReference>
<evidence type="ECO:0000313" key="7">
    <source>
        <dbReference type="EMBL" id="KAK6192052.1"/>
    </source>
</evidence>
<evidence type="ECO:0000256" key="3">
    <source>
        <dbReference type="ARBA" id="ARBA00022443"/>
    </source>
</evidence>
<dbReference type="Gene3D" id="2.30.30.40">
    <property type="entry name" value="SH3 Domains"/>
    <property type="match status" value="1"/>
</dbReference>
<proteinExistence type="inferred from homology"/>
<evidence type="ECO:0000256" key="5">
    <source>
        <dbReference type="SAM" id="MobiDB-lite"/>
    </source>
</evidence>
<dbReference type="PANTHER" id="PTHR15629">
    <property type="entry name" value="SH3YL1 PROTEIN"/>
    <property type="match status" value="1"/>
</dbReference>
<dbReference type="InterPro" id="IPR007461">
    <property type="entry name" value="Ysc84_actin-binding"/>
</dbReference>
<dbReference type="SUPFAM" id="SSF50044">
    <property type="entry name" value="SH3-domain"/>
    <property type="match status" value="1"/>
</dbReference>
<dbReference type="SMART" id="SM00326">
    <property type="entry name" value="SH3"/>
    <property type="match status" value="1"/>
</dbReference>
<dbReference type="PANTHER" id="PTHR15629:SF2">
    <property type="entry name" value="SH3 DOMAIN-CONTAINING YSC84-LIKE PROTEIN 1"/>
    <property type="match status" value="1"/>
</dbReference>
<dbReference type="CDD" id="cd11525">
    <property type="entry name" value="SYLF_SH3YL1_like"/>
    <property type="match status" value="1"/>
</dbReference>
<feature type="region of interest" description="Disordered" evidence="5">
    <location>
        <begin position="251"/>
        <end position="290"/>
    </location>
</feature>
<sequence>MVNTPIPHSLKSESKKAAKILREFTMPNAKVGPDKLIPAGMFVKAKGLAILTVVKMGFLVTARGGSGIVIAKKDDDEIDYSTGWSAPSAIGIAGLGGGFEIGAEVTDFVIILTSRAAVDAFSKGGNLTLGGNFTIAAGPLGRNLEADVAVRSPAAIYTYSKTKGIFAGISVEGSALIERKDANRKFYGEAIRAHQILSGDVEPPDECTALYDVLREHRDLALKSAAKFAQKQAMKHKDTIRTKVTEGISAKFGSFRSNENTPTKSESSPPKPRSPSASHGRESRTVVTRRTVTTVRSTKSYAGAHAGTKSPGGSPWDRITQMASDDVCKAVAEFDFQGQIPADLSFKQGDEIVVLTKTDKQNDWWEGMCHGNIGIFPANFVTIITNEES</sequence>
<name>A0AAN8K875_PATCE</name>
<evidence type="ECO:0000313" key="8">
    <source>
        <dbReference type="Proteomes" id="UP001347796"/>
    </source>
</evidence>
<accession>A0AAN8K875</accession>
<dbReference type="EMBL" id="JAZGQO010000002">
    <property type="protein sequence ID" value="KAK6192052.1"/>
    <property type="molecule type" value="Genomic_DNA"/>
</dbReference>
<keyword evidence="8" id="KW-1185">Reference proteome</keyword>
<dbReference type="FunFam" id="2.30.30.40:FF:000100">
    <property type="entry name" value="SH3 domain-containing YSC84-like protein 1"/>
    <property type="match status" value="1"/>
</dbReference>
<feature type="domain" description="SH3" evidence="6">
    <location>
        <begin position="325"/>
        <end position="386"/>
    </location>
</feature>
<comment type="caution">
    <text evidence="7">The sequence shown here is derived from an EMBL/GenBank/DDBJ whole genome shotgun (WGS) entry which is preliminary data.</text>
</comment>
<dbReference type="GO" id="GO:0035091">
    <property type="term" value="F:phosphatidylinositol binding"/>
    <property type="evidence" value="ECO:0007669"/>
    <property type="project" value="TreeGrafter"/>
</dbReference>
<evidence type="ECO:0000256" key="2">
    <source>
        <dbReference type="ARBA" id="ARBA00019109"/>
    </source>
</evidence>
<dbReference type="PRINTS" id="PR00452">
    <property type="entry name" value="SH3DOMAIN"/>
</dbReference>
<evidence type="ECO:0000256" key="1">
    <source>
        <dbReference type="ARBA" id="ARBA00007761"/>
    </source>
</evidence>
<dbReference type="Pfam" id="PF00018">
    <property type="entry name" value="SH3_1"/>
    <property type="match status" value="1"/>
</dbReference>
<dbReference type="Pfam" id="PF04366">
    <property type="entry name" value="Ysc84"/>
    <property type="match status" value="1"/>
</dbReference>
<dbReference type="InterPro" id="IPR036028">
    <property type="entry name" value="SH3-like_dom_sf"/>
</dbReference>
<protein>
    <recommendedName>
        <fullName evidence="2">SH3 domain-containing YSC84-like protein 1</fullName>
    </recommendedName>
</protein>
<evidence type="ECO:0000256" key="4">
    <source>
        <dbReference type="PROSITE-ProRule" id="PRU00192"/>
    </source>
</evidence>
<dbReference type="InterPro" id="IPR033643">
    <property type="entry name" value="SYLF_SH3YL1-like"/>
</dbReference>
<dbReference type="InterPro" id="IPR001452">
    <property type="entry name" value="SH3_domain"/>
</dbReference>
<dbReference type="InterPro" id="IPR051702">
    <property type="entry name" value="SH3_domain_YSC84-like"/>
</dbReference>
<dbReference type="Proteomes" id="UP001347796">
    <property type="component" value="Unassembled WGS sequence"/>
</dbReference>
<comment type="similarity">
    <text evidence="1">Belongs to the SH3YL1 family.</text>
</comment>